<sequence>MSINWLAFVTVVVAALVTAAALMTLFSVGLRLNDGKERWRRPLAVLMFVLCGVLVLGGIWLVVPVLHPGL</sequence>
<feature type="transmembrane region" description="Helical" evidence="1">
    <location>
        <begin position="6"/>
        <end position="30"/>
    </location>
</feature>
<proteinExistence type="predicted"/>
<gene>
    <name evidence="2" type="ORF">GCM10025881_35210</name>
</gene>
<evidence type="ECO:0000256" key="1">
    <source>
        <dbReference type="SAM" id="Phobius"/>
    </source>
</evidence>
<comment type="caution">
    <text evidence="2">The sequence shown here is derived from an EMBL/GenBank/DDBJ whole genome shotgun (WGS) entry which is preliminary data.</text>
</comment>
<protein>
    <submittedName>
        <fullName evidence="2">Uncharacterized protein</fullName>
    </submittedName>
</protein>
<dbReference type="EMBL" id="BSVB01000001">
    <property type="protein sequence ID" value="GMA96697.1"/>
    <property type="molecule type" value="Genomic_DNA"/>
</dbReference>
<reference evidence="3" key="1">
    <citation type="journal article" date="2019" name="Int. J. Syst. Evol. Microbiol.">
        <title>The Global Catalogue of Microorganisms (GCM) 10K type strain sequencing project: providing services to taxonomists for standard genome sequencing and annotation.</title>
        <authorList>
            <consortium name="The Broad Institute Genomics Platform"/>
            <consortium name="The Broad Institute Genome Sequencing Center for Infectious Disease"/>
            <person name="Wu L."/>
            <person name="Ma J."/>
        </authorList>
    </citation>
    <scope>NUCLEOTIDE SEQUENCE [LARGE SCALE GENOMIC DNA]</scope>
    <source>
        <strain evidence="3">NBRC 108894</strain>
    </source>
</reference>
<evidence type="ECO:0000313" key="2">
    <source>
        <dbReference type="EMBL" id="GMA96697.1"/>
    </source>
</evidence>
<evidence type="ECO:0000313" key="3">
    <source>
        <dbReference type="Proteomes" id="UP001157034"/>
    </source>
</evidence>
<dbReference type="RefSeq" id="WP_284255221.1">
    <property type="nucleotide sequence ID" value="NZ_BAAAQO010000004.1"/>
</dbReference>
<keyword evidence="1" id="KW-1133">Transmembrane helix</keyword>
<keyword evidence="1" id="KW-0812">Transmembrane</keyword>
<keyword evidence="1" id="KW-0472">Membrane</keyword>
<keyword evidence="3" id="KW-1185">Reference proteome</keyword>
<dbReference type="Proteomes" id="UP001157034">
    <property type="component" value="Unassembled WGS sequence"/>
</dbReference>
<feature type="transmembrane region" description="Helical" evidence="1">
    <location>
        <begin position="42"/>
        <end position="63"/>
    </location>
</feature>
<name>A0ABQ6K9T4_9MICO</name>
<accession>A0ABQ6K9T4</accession>
<organism evidence="2 3">
    <name type="scientific">Pseudolysinimonas kribbensis</name>
    <dbReference type="NCBI Taxonomy" id="433641"/>
    <lineage>
        <taxon>Bacteria</taxon>
        <taxon>Bacillati</taxon>
        <taxon>Actinomycetota</taxon>
        <taxon>Actinomycetes</taxon>
        <taxon>Micrococcales</taxon>
        <taxon>Microbacteriaceae</taxon>
        <taxon>Pseudolysinimonas</taxon>
    </lineage>
</organism>